<evidence type="ECO:0000313" key="2">
    <source>
        <dbReference type="EMBL" id="SFB36810.1"/>
    </source>
</evidence>
<proteinExistence type="predicted"/>
<dbReference type="Proteomes" id="UP000199012">
    <property type="component" value="Unassembled WGS sequence"/>
</dbReference>
<evidence type="ECO:0000259" key="1">
    <source>
        <dbReference type="Pfam" id="PF08378"/>
    </source>
</evidence>
<protein>
    <submittedName>
        <fullName evidence="2">PhoH-like protein</fullName>
    </submittedName>
</protein>
<feature type="domain" description="NERD" evidence="1">
    <location>
        <begin position="17"/>
        <end position="110"/>
    </location>
</feature>
<dbReference type="SUPFAM" id="SSF52540">
    <property type="entry name" value="P-loop containing nucleoside triphosphate hydrolases"/>
    <property type="match status" value="1"/>
</dbReference>
<reference evidence="2 3" key="1">
    <citation type="submission" date="2016-10" db="EMBL/GenBank/DDBJ databases">
        <authorList>
            <person name="de Groot N.N."/>
        </authorList>
    </citation>
    <scope>NUCLEOTIDE SEQUENCE [LARGE SCALE GENOMIC DNA]</scope>
    <source>
        <strain evidence="2 3">CGMCC 4.6945</strain>
    </source>
</reference>
<dbReference type="InterPro" id="IPR027417">
    <property type="entry name" value="P-loop_NTPase"/>
</dbReference>
<dbReference type="STRING" id="988821.SAMN05421867_1183"/>
<dbReference type="GO" id="GO:0003677">
    <property type="term" value="F:DNA binding"/>
    <property type="evidence" value="ECO:0007669"/>
    <property type="project" value="InterPro"/>
</dbReference>
<accession>A0A1I1AK40</accession>
<dbReference type="AlphaFoldDB" id="A0A1I1AK40"/>
<keyword evidence="3" id="KW-1185">Reference proteome</keyword>
<name>A0A1I1AK40_9CELL</name>
<dbReference type="OrthoDB" id="4509614at2"/>
<sequence length="558" mass="61371">MAHLVPRDPESDAGGGGAERVVWEALRDQLPDDVVVFVNLLLLDGPDEREVDALVAWPDVGLCVVEVKGGHVARRDGQWVQGSGTRAHEIDPVFQARRARHTVRDLLRRHGLGAWRARAADLVVLPHTHVPAWWESASSPVGTVAGRADLPHLAGLVKRAIDVHGTGNAPLAVEDVGPLVDFLAGAFPSQVEVLATAAQFEDRVEQMTQDQARMLDTLRSFERLRIIGGAGSGKTWLALEQARRRAAAGERVALVCYSRGLGRYLERITATWPVKQRPAFVGLFHDLPLQWGAAPGSDDDADYYERRLPLELAELADARDERERFDCVVVDEAQDFSDLWWPSLVRCLRDREAGGLWVFMDEDQRIFDRDGSAPITLPPVRLDENLRSTKQIAQCFGSFGTSRVKPRGAAGAPVRLVDVPADAAVKTADVVVDALLDEGWQPGQIALLTTGRRHPEQVNAVDMGGHAVYWDRFFAGEDVFYGHVLGFKGLERTVVVLVANGFRDAERARSMLYTGLSRARVLLVLVGPRGEVERIGGDGVRSRLRHASPWSVEGDDDD</sequence>
<dbReference type="InterPro" id="IPR011528">
    <property type="entry name" value="NERD"/>
</dbReference>
<dbReference type="GO" id="GO:0005524">
    <property type="term" value="F:ATP binding"/>
    <property type="evidence" value="ECO:0007669"/>
    <property type="project" value="InterPro"/>
</dbReference>
<dbReference type="InterPro" id="IPR000212">
    <property type="entry name" value="DNA_helicase_UvrD/REP"/>
</dbReference>
<dbReference type="GO" id="GO:0003678">
    <property type="term" value="F:DNA helicase activity"/>
    <property type="evidence" value="ECO:0007669"/>
    <property type="project" value="InterPro"/>
</dbReference>
<evidence type="ECO:0000313" key="3">
    <source>
        <dbReference type="Proteomes" id="UP000199012"/>
    </source>
</evidence>
<dbReference type="Gene3D" id="3.40.50.300">
    <property type="entry name" value="P-loop containing nucleotide triphosphate hydrolases"/>
    <property type="match status" value="2"/>
</dbReference>
<dbReference type="Pfam" id="PF08378">
    <property type="entry name" value="NERD"/>
    <property type="match status" value="1"/>
</dbReference>
<dbReference type="PANTHER" id="PTHR11070">
    <property type="entry name" value="UVRD / RECB / PCRA DNA HELICASE FAMILY MEMBER"/>
    <property type="match status" value="1"/>
</dbReference>
<organism evidence="2 3">
    <name type="scientific">Cellulomonas marina</name>
    <dbReference type="NCBI Taxonomy" id="988821"/>
    <lineage>
        <taxon>Bacteria</taxon>
        <taxon>Bacillati</taxon>
        <taxon>Actinomycetota</taxon>
        <taxon>Actinomycetes</taxon>
        <taxon>Micrococcales</taxon>
        <taxon>Cellulomonadaceae</taxon>
        <taxon>Cellulomonas</taxon>
    </lineage>
</organism>
<dbReference type="EMBL" id="FOKA01000018">
    <property type="protein sequence ID" value="SFB36810.1"/>
    <property type="molecule type" value="Genomic_DNA"/>
</dbReference>
<dbReference type="RefSeq" id="WP_090034459.1">
    <property type="nucleotide sequence ID" value="NZ_BONM01000028.1"/>
</dbReference>
<gene>
    <name evidence="2" type="ORF">SAMN05421867_1183</name>
</gene>